<sequence>MILIRTNPTGKFLSINCHKEKVVLGRGMNQNKPTITLETQQRAITTLHKFTHLLNNAQHVVIDPKFVATSAVREAVNKGEFLDKFLIVDIGGGSTEFVVGKKGVAVFAVSLKLGHVSLTEMFGKCGEVGKMREYIRSVVFQSGLVKKVGDIGFEVVVGSLGTIRAIERAIWMGYAQDLITSVFSHGEFRRNWKFSRNDLNNVLDNLCESDRKGGDDVRRNEFFKRRSECILADTVLLSEIFEILKIDEMEVSRFALGEGVIAETLARCCRDYDVNANARWRLVEIFAGLRKYDEVADHPNLCMPSLGAKDLEYLEATSLLHNIGQFIGRDDQIISRLASGFLQNHRKNLNRFRETMITNVLKDDPPQMKNGVNSFGGLGATLIDSLDTLYIMGLDEQFQRARE</sequence>
<dbReference type="InterPro" id="IPR012341">
    <property type="entry name" value="6hp_glycosidase-like_sf"/>
</dbReference>
<dbReference type="AlphaFoldDB" id="A0A835M6A4"/>
<dbReference type="Gene3D" id="3.30.420.40">
    <property type="match status" value="1"/>
</dbReference>
<name>A0A835M6A4_9MAGN</name>
<dbReference type="Pfam" id="PF01532">
    <property type="entry name" value="Glyco_hydro_47"/>
    <property type="match status" value="1"/>
</dbReference>
<dbReference type="Proteomes" id="UP000631114">
    <property type="component" value="Unassembled WGS sequence"/>
</dbReference>
<dbReference type="PANTHER" id="PTHR30005">
    <property type="entry name" value="EXOPOLYPHOSPHATASE"/>
    <property type="match status" value="1"/>
</dbReference>
<organism evidence="3 4">
    <name type="scientific">Coptis chinensis</name>
    <dbReference type="NCBI Taxonomy" id="261450"/>
    <lineage>
        <taxon>Eukaryota</taxon>
        <taxon>Viridiplantae</taxon>
        <taxon>Streptophyta</taxon>
        <taxon>Embryophyta</taxon>
        <taxon>Tracheophyta</taxon>
        <taxon>Spermatophyta</taxon>
        <taxon>Magnoliopsida</taxon>
        <taxon>Ranunculales</taxon>
        <taxon>Ranunculaceae</taxon>
        <taxon>Coptidoideae</taxon>
        <taxon>Coptis</taxon>
    </lineage>
</organism>
<proteinExistence type="inferred from homology"/>
<dbReference type="GO" id="GO:0016020">
    <property type="term" value="C:membrane"/>
    <property type="evidence" value="ECO:0007669"/>
    <property type="project" value="InterPro"/>
</dbReference>
<comment type="similarity">
    <text evidence="1">Belongs to the glycosyl hydrolase 47 family.</text>
</comment>
<evidence type="ECO:0000256" key="1">
    <source>
        <dbReference type="ARBA" id="ARBA00007658"/>
    </source>
</evidence>
<dbReference type="GO" id="GO:0016462">
    <property type="term" value="F:pyrophosphatase activity"/>
    <property type="evidence" value="ECO:0007669"/>
    <property type="project" value="TreeGrafter"/>
</dbReference>
<dbReference type="InterPro" id="IPR003695">
    <property type="entry name" value="Ppx_GppA_N"/>
</dbReference>
<keyword evidence="4" id="KW-1185">Reference proteome</keyword>
<dbReference type="GO" id="GO:0012505">
    <property type="term" value="C:endomembrane system"/>
    <property type="evidence" value="ECO:0007669"/>
    <property type="project" value="UniProtKB-ARBA"/>
</dbReference>
<dbReference type="InterPro" id="IPR001382">
    <property type="entry name" value="Glyco_hydro_47"/>
</dbReference>
<dbReference type="PANTHER" id="PTHR30005:SF0">
    <property type="entry name" value="RETROGRADE REGULATION PROTEIN 2"/>
    <property type="match status" value="1"/>
</dbReference>
<dbReference type="SUPFAM" id="SSF48225">
    <property type="entry name" value="Seven-hairpin glycosidases"/>
    <property type="match status" value="1"/>
</dbReference>
<dbReference type="SUPFAM" id="SSF53067">
    <property type="entry name" value="Actin-like ATPase domain"/>
    <property type="match status" value="2"/>
</dbReference>
<protein>
    <recommendedName>
        <fullName evidence="2">Ppx/GppA phosphatase N-terminal domain-containing protein</fullName>
    </recommendedName>
</protein>
<dbReference type="InterPro" id="IPR050273">
    <property type="entry name" value="GppA/Ppx_hydrolase"/>
</dbReference>
<dbReference type="Gene3D" id="1.50.10.10">
    <property type="match status" value="1"/>
</dbReference>
<dbReference type="GO" id="GO:0005509">
    <property type="term" value="F:calcium ion binding"/>
    <property type="evidence" value="ECO:0007669"/>
    <property type="project" value="InterPro"/>
</dbReference>
<feature type="domain" description="Ppx/GppA phosphatase N-terminal" evidence="2">
    <location>
        <begin position="85"/>
        <end position="266"/>
    </location>
</feature>
<dbReference type="InterPro" id="IPR043129">
    <property type="entry name" value="ATPase_NBD"/>
</dbReference>
<dbReference type="GO" id="GO:0004571">
    <property type="term" value="F:mannosyl-oligosaccharide 1,2-alpha-mannosidase activity"/>
    <property type="evidence" value="ECO:0007669"/>
    <property type="project" value="InterPro"/>
</dbReference>
<accession>A0A835M6A4</accession>
<dbReference type="Gene3D" id="3.30.420.150">
    <property type="entry name" value="Exopolyphosphatase. Domain 2"/>
    <property type="match status" value="1"/>
</dbReference>
<reference evidence="3 4" key="1">
    <citation type="submission" date="2020-10" db="EMBL/GenBank/DDBJ databases">
        <title>The Coptis chinensis genome and diversification of protoberbering-type alkaloids.</title>
        <authorList>
            <person name="Wang B."/>
            <person name="Shu S."/>
            <person name="Song C."/>
            <person name="Liu Y."/>
        </authorList>
    </citation>
    <scope>NUCLEOTIDE SEQUENCE [LARGE SCALE GENOMIC DNA]</scope>
    <source>
        <strain evidence="3">HL-2020</strain>
        <tissue evidence="3">Leaf</tissue>
    </source>
</reference>
<gene>
    <name evidence="3" type="ORF">IFM89_023035</name>
</gene>
<feature type="domain" description="Ppx/GppA phosphatase N-terminal" evidence="2">
    <location>
        <begin position="10"/>
        <end position="83"/>
    </location>
</feature>
<dbReference type="InterPro" id="IPR036026">
    <property type="entry name" value="Seven-hairpin_glycosidases"/>
</dbReference>
<dbReference type="Pfam" id="PF02541">
    <property type="entry name" value="Ppx-GppA"/>
    <property type="match status" value="2"/>
</dbReference>
<evidence type="ECO:0000313" key="4">
    <source>
        <dbReference type="Proteomes" id="UP000631114"/>
    </source>
</evidence>
<evidence type="ECO:0000259" key="2">
    <source>
        <dbReference type="Pfam" id="PF02541"/>
    </source>
</evidence>
<evidence type="ECO:0000313" key="3">
    <source>
        <dbReference type="EMBL" id="KAF9615384.1"/>
    </source>
</evidence>
<comment type="caution">
    <text evidence="3">The sequence shown here is derived from an EMBL/GenBank/DDBJ whole genome shotgun (WGS) entry which is preliminary data.</text>
</comment>
<dbReference type="OrthoDB" id="2014654at2759"/>
<dbReference type="GO" id="GO:0005975">
    <property type="term" value="P:carbohydrate metabolic process"/>
    <property type="evidence" value="ECO:0007669"/>
    <property type="project" value="InterPro"/>
</dbReference>
<dbReference type="EMBL" id="JADFTS010000003">
    <property type="protein sequence ID" value="KAF9615384.1"/>
    <property type="molecule type" value="Genomic_DNA"/>
</dbReference>